<sequence>MQLIIDIICILLDNLPLDDFCHNTDMHLNRYVIAGSLSIAIHSMIFGVEFEPKAYVIPVGNTPSSVSIHFTSPSVDSQKSEKARPKTEQNSSSTSQVTDDVKSQLAAVTSVNKKESAMLAAKKKVSEQSDKPQKQQEPDKTVHKPIEEKMTQPQLASSHQGATTKPVLVNKPSFISKPVQPIYPRLARKRGLTGVVTYEVWLDEDGQQVSQQLISSSGQTILDKSALKAIKKWKFSPHSINGQKIAHRVRIPVRFNMD</sequence>
<evidence type="ECO:0000256" key="1">
    <source>
        <dbReference type="ARBA" id="ARBA00004383"/>
    </source>
</evidence>
<keyword evidence="5" id="KW-0997">Cell inner membrane</keyword>
<dbReference type="RefSeq" id="WP_246210497.1">
    <property type="nucleotide sequence ID" value="NZ_CBCSDK010000016.1"/>
</dbReference>
<evidence type="ECO:0000259" key="11">
    <source>
        <dbReference type="PROSITE" id="PS52015"/>
    </source>
</evidence>
<feature type="compositionally biased region" description="Basic and acidic residues" evidence="10">
    <location>
        <begin position="78"/>
        <end position="87"/>
    </location>
</feature>
<organism evidence="12 13">
    <name type="scientific">Vibrio aquimaris</name>
    <dbReference type="NCBI Taxonomy" id="2587862"/>
    <lineage>
        <taxon>Bacteria</taxon>
        <taxon>Pseudomonadati</taxon>
        <taxon>Pseudomonadota</taxon>
        <taxon>Gammaproteobacteria</taxon>
        <taxon>Vibrionales</taxon>
        <taxon>Vibrionaceae</taxon>
        <taxon>Vibrio</taxon>
    </lineage>
</organism>
<proteinExistence type="inferred from homology"/>
<keyword evidence="13" id="KW-1185">Reference proteome</keyword>
<evidence type="ECO:0000313" key="12">
    <source>
        <dbReference type="EMBL" id="QFT28647.1"/>
    </source>
</evidence>
<dbReference type="GO" id="GO:0098797">
    <property type="term" value="C:plasma membrane protein complex"/>
    <property type="evidence" value="ECO:0007669"/>
    <property type="project" value="TreeGrafter"/>
</dbReference>
<keyword evidence="3" id="KW-0813">Transport</keyword>
<evidence type="ECO:0000256" key="2">
    <source>
        <dbReference type="ARBA" id="ARBA00006555"/>
    </source>
</evidence>
<feature type="domain" description="TonB C-terminal" evidence="11">
    <location>
        <begin position="168"/>
        <end position="258"/>
    </location>
</feature>
<name>A0A5P9CS47_9VIBR</name>
<geneLocation type="plasmid" evidence="13">
    <name>pthaf100_a</name>
</geneLocation>
<dbReference type="Pfam" id="PF03544">
    <property type="entry name" value="TonB_C"/>
    <property type="match status" value="1"/>
</dbReference>
<dbReference type="GO" id="GO:0031992">
    <property type="term" value="F:energy transducer activity"/>
    <property type="evidence" value="ECO:0007669"/>
    <property type="project" value="TreeGrafter"/>
</dbReference>
<evidence type="ECO:0000256" key="3">
    <source>
        <dbReference type="ARBA" id="ARBA00022448"/>
    </source>
</evidence>
<dbReference type="InterPro" id="IPR006260">
    <property type="entry name" value="TonB/TolA_C"/>
</dbReference>
<dbReference type="InterPro" id="IPR037682">
    <property type="entry name" value="TonB_C"/>
</dbReference>
<protein>
    <submittedName>
        <fullName evidence="12">Transport protein TonB</fullName>
    </submittedName>
</protein>
<dbReference type="Proteomes" id="UP000326936">
    <property type="component" value="Plasmid pTHAF100_a"/>
</dbReference>
<dbReference type="SUPFAM" id="SSF74653">
    <property type="entry name" value="TolA/TonB C-terminal domain"/>
    <property type="match status" value="1"/>
</dbReference>
<evidence type="ECO:0000256" key="9">
    <source>
        <dbReference type="ARBA" id="ARBA00023136"/>
    </source>
</evidence>
<keyword evidence="6" id="KW-0812">Transmembrane</keyword>
<reference evidence="12 13" key="1">
    <citation type="submission" date="2019-10" db="EMBL/GenBank/DDBJ databases">
        <title>Complete genome sequence of Vibrio sp. strain THAF100, isolated from non-filtered water from the water column of tank 6 of a marine aquarium containing stony-coral fragments. Water maintained at 26 degree C.</title>
        <authorList>
            <person name="Ruckert C."/>
            <person name="Franco A."/>
            <person name="Kalinowski J."/>
            <person name="Glaeser S."/>
        </authorList>
    </citation>
    <scope>NUCLEOTIDE SEQUENCE [LARGE SCALE GENOMIC DNA]</scope>
    <source>
        <strain evidence="12 13">THAF100</strain>
        <plasmid evidence="13">pthaf100_a</plasmid>
    </source>
</reference>
<keyword evidence="7" id="KW-0653">Protein transport</keyword>
<feature type="compositionally biased region" description="Basic and acidic residues" evidence="10">
    <location>
        <begin position="124"/>
        <end position="146"/>
    </location>
</feature>
<dbReference type="NCBIfam" id="TIGR01352">
    <property type="entry name" value="tonB_Cterm"/>
    <property type="match status" value="1"/>
</dbReference>
<dbReference type="InterPro" id="IPR051045">
    <property type="entry name" value="TonB-dependent_transducer"/>
</dbReference>
<evidence type="ECO:0000256" key="8">
    <source>
        <dbReference type="ARBA" id="ARBA00022989"/>
    </source>
</evidence>
<keyword evidence="4" id="KW-1003">Cell membrane</keyword>
<comment type="similarity">
    <text evidence="2">Belongs to the TonB family.</text>
</comment>
<dbReference type="PANTHER" id="PTHR33446:SF2">
    <property type="entry name" value="PROTEIN TONB"/>
    <property type="match status" value="1"/>
</dbReference>
<dbReference type="PROSITE" id="PS52015">
    <property type="entry name" value="TONB_CTD"/>
    <property type="match status" value="1"/>
</dbReference>
<evidence type="ECO:0000256" key="7">
    <source>
        <dbReference type="ARBA" id="ARBA00022927"/>
    </source>
</evidence>
<keyword evidence="9" id="KW-0472">Membrane</keyword>
<feature type="region of interest" description="Disordered" evidence="10">
    <location>
        <begin position="119"/>
        <end position="146"/>
    </location>
</feature>
<accession>A0A5P9CS47</accession>
<keyword evidence="8" id="KW-1133">Transmembrane helix</keyword>
<dbReference type="GO" id="GO:0055085">
    <property type="term" value="P:transmembrane transport"/>
    <property type="evidence" value="ECO:0007669"/>
    <property type="project" value="InterPro"/>
</dbReference>
<evidence type="ECO:0000313" key="13">
    <source>
        <dbReference type="Proteomes" id="UP000326936"/>
    </source>
</evidence>
<evidence type="ECO:0000256" key="10">
    <source>
        <dbReference type="SAM" id="MobiDB-lite"/>
    </source>
</evidence>
<dbReference type="GO" id="GO:0015031">
    <property type="term" value="P:protein transport"/>
    <property type="evidence" value="ECO:0007669"/>
    <property type="project" value="UniProtKB-KW"/>
</dbReference>
<evidence type="ECO:0000256" key="4">
    <source>
        <dbReference type="ARBA" id="ARBA00022475"/>
    </source>
</evidence>
<gene>
    <name evidence="12" type="ORF">FIV01_19795</name>
</gene>
<dbReference type="KEGG" id="vaq:FIV01_19795"/>
<evidence type="ECO:0000256" key="6">
    <source>
        <dbReference type="ARBA" id="ARBA00022692"/>
    </source>
</evidence>
<evidence type="ECO:0000256" key="5">
    <source>
        <dbReference type="ARBA" id="ARBA00022519"/>
    </source>
</evidence>
<feature type="compositionally biased region" description="Polar residues" evidence="10">
    <location>
        <begin position="88"/>
        <end position="98"/>
    </location>
</feature>
<comment type="subcellular location">
    <subcellularLocation>
        <location evidence="1">Cell inner membrane</location>
        <topology evidence="1">Single-pass membrane protein</topology>
        <orientation evidence="1">Periplasmic side</orientation>
    </subcellularLocation>
</comment>
<dbReference type="EMBL" id="CP045351">
    <property type="protein sequence ID" value="QFT28647.1"/>
    <property type="molecule type" value="Genomic_DNA"/>
</dbReference>
<keyword evidence="12" id="KW-0614">Plasmid</keyword>
<dbReference type="PANTHER" id="PTHR33446">
    <property type="entry name" value="PROTEIN TONB-RELATED"/>
    <property type="match status" value="1"/>
</dbReference>
<dbReference type="Gene3D" id="3.30.1150.10">
    <property type="match status" value="1"/>
</dbReference>
<feature type="region of interest" description="Disordered" evidence="10">
    <location>
        <begin position="70"/>
        <end position="101"/>
    </location>
</feature>
<dbReference type="AlphaFoldDB" id="A0A5P9CS47"/>